<evidence type="ECO:0000256" key="1">
    <source>
        <dbReference type="SAM" id="MobiDB-lite"/>
    </source>
</evidence>
<keyword evidence="3" id="KW-1185">Reference proteome</keyword>
<accession>A0A6G1HJ79</accession>
<dbReference type="Proteomes" id="UP000799640">
    <property type="component" value="Unassembled WGS sequence"/>
</dbReference>
<feature type="region of interest" description="Disordered" evidence="1">
    <location>
        <begin position="136"/>
        <end position="155"/>
    </location>
</feature>
<dbReference type="AlphaFoldDB" id="A0A6G1HJ79"/>
<evidence type="ECO:0000313" key="2">
    <source>
        <dbReference type="EMBL" id="KAF2396052.1"/>
    </source>
</evidence>
<proteinExistence type="predicted"/>
<gene>
    <name evidence="2" type="ORF">EJ06DRAFT_254708</name>
</gene>
<evidence type="ECO:0000313" key="3">
    <source>
        <dbReference type="Proteomes" id="UP000799640"/>
    </source>
</evidence>
<name>A0A6G1HJ79_9PEZI</name>
<dbReference type="EMBL" id="ML996709">
    <property type="protein sequence ID" value="KAF2396052.1"/>
    <property type="molecule type" value="Genomic_DNA"/>
</dbReference>
<reference evidence="2" key="1">
    <citation type="journal article" date="2020" name="Stud. Mycol.">
        <title>101 Dothideomycetes genomes: a test case for predicting lifestyles and emergence of pathogens.</title>
        <authorList>
            <person name="Haridas S."/>
            <person name="Albert R."/>
            <person name="Binder M."/>
            <person name="Bloem J."/>
            <person name="Labutti K."/>
            <person name="Salamov A."/>
            <person name="Andreopoulos B."/>
            <person name="Baker S."/>
            <person name="Barry K."/>
            <person name="Bills G."/>
            <person name="Bluhm B."/>
            <person name="Cannon C."/>
            <person name="Castanera R."/>
            <person name="Culley D."/>
            <person name="Daum C."/>
            <person name="Ezra D."/>
            <person name="Gonzalez J."/>
            <person name="Henrissat B."/>
            <person name="Kuo A."/>
            <person name="Liang C."/>
            <person name="Lipzen A."/>
            <person name="Lutzoni F."/>
            <person name="Magnuson J."/>
            <person name="Mondo S."/>
            <person name="Nolan M."/>
            <person name="Ohm R."/>
            <person name="Pangilinan J."/>
            <person name="Park H.-J."/>
            <person name="Ramirez L."/>
            <person name="Alfaro M."/>
            <person name="Sun H."/>
            <person name="Tritt A."/>
            <person name="Yoshinaga Y."/>
            <person name="Zwiers L.-H."/>
            <person name="Turgeon B."/>
            <person name="Goodwin S."/>
            <person name="Spatafora J."/>
            <person name="Crous P."/>
            <person name="Grigoriev I."/>
        </authorList>
    </citation>
    <scope>NUCLEOTIDE SEQUENCE</scope>
    <source>
        <strain evidence="2">CBS 262.69</strain>
    </source>
</reference>
<protein>
    <submittedName>
        <fullName evidence="2">Uncharacterized protein</fullName>
    </submittedName>
</protein>
<sequence length="168" mass="18275">MDSEAMTVAVANAFISAVLDSWTSENPGHKGARSLTDGVIYCANSQDPGAPFLLLECKRSALGEQYKFQVYGECLGCAQVRVSEAETNAVKLTGGQSVVYCVTVSQCVLSVVYPTFITEHLYPRVSRLGKRPIADHGDSSNYAERDEGSTPRRMERPYAITANVLECL</sequence>
<organism evidence="2 3">
    <name type="scientific">Trichodelitschia bisporula</name>
    <dbReference type="NCBI Taxonomy" id="703511"/>
    <lineage>
        <taxon>Eukaryota</taxon>
        <taxon>Fungi</taxon>
        <taxon>Dikarya</taxon>
        <taxon>Ascomycota</taxon>
        <taxon>Pezizomycotina</taxon>
        <taxon>Dothideomycetes</taxon>
        <taxon>Dothideomycetes incertae sedis</taxon>
        <taxon>Phaeotrichales</taxon>
        <taxon>Phaeotrichaceae</taxon>
        <taxon>Trichodelitschia</taxon>
    </lineage>
</organism>